<accession>A0A0G0JNR8</accession>
<sequence>MLHIRKSIRLKNWDYGGKAMYFVTIDIENKKRILGEVKNGIMELSEIGMMVEKVIIGFPNYFLLELGKFIVMPDHIHLIIGMGWDGVGADFNIRPGIGMGREWNPARTAISLGELVGRFKIFSTNQYIKGVKEKNWPRFDKRLWQRNYYERIIRNKSDLLRVERYIMENPVNFGKIKDV</sequence>
<dbReference type="PATRIC" id="fig|1618490.4.peg.707"/>
<evidence type="ECO:0000313" key="3">
    <source>
        <dbReference type="Proteomes" id="UP000034406"/>
    </source>
</evidence>
<dbReference type="InterPro" id="IPR052715">
    <property type="entry name" value="RAYT_transposase"/>
</dbReference>
<organism evidence="2 3">
    <name type="scientific">Candidatus Shapirobacteria bacterium GW2011_GWE2_38_30</name>
    <dbReference type="NCBI Taxonomy" id="1618490"/>
    <lineage>
        <taxon>Bacteria</taxon>
        <taxon>Candidatus Shapironibacteriota</taxon>
    </lineage>
</organism>
<dbReference type="InterPro" id="IPR002686">
    <property type="entry name" value="Transposase_17"/>
</dbReference>
<evidence type="ECO:0000313" key="2">
    <source>
        <dbReference type="EMBL" id="KKQ69198.1"/>
    </source>
</evidence>
<dbReference type="Gene3D" id="3.30.70.1290">
    <property type="entry name" value="Transposase IS200-like"/>
    <property type="match status" value="1"/>
</dbReference>
<gene>
    <name evidence="2" type="ORF">US90_C0018G0042</name>
</gene>
<name>A0A0G0JNR8_9BACT</name>
<evidence type="ECO:0000259" key="1">
    <source>
        <dbReference type="SMART" id="SM01321"/>
    </source>
</evidence>
<comment type="caution">
    <text evidence="2">The sequence shown here is derived from an EMBL/GenBank/DDBJ whole genome shotgun (WGS) entry which is preliminary data.</text>
</comment>
<protein>
    <recommendedName>
        <fullName evidence="1">Transposase IS200-like domain-containing protein</fullName>
    </recommendedName>
</protein>
<dbReference type="Proteomes" id="UP000034406">
    <property type="component" value="Unassembled WGS sequence"/>
</dbReference>
<feature type="domain" description="Transposase IS200-like" evidence="1">
    <location>
        <begin position="16"/>
        <end position="169"/>
    </location>
</feature>
<reference evidence="2 3" key="1">
    <citation type="journal article" date="2015" name="Nature">
        <title>rRNA introns, odd ribosomes, and small enigmatic genomes across a large radiation of phyla.</title>
        <authorList>
            <person name="Brown C.T."/>
            <person name="Hug L.A."/>
            <person name="Thomas B.C."/>
            <person name="Sharon I."/>
            <person name="Castelle C.J."/>
            <person name="Singh A."/>
            <person name="Wilkins M.J."/>
            <person name="Williams K.H."/>
            <person name="Banfield J.F."/>
        </authorList>
    </citation>
    <scope>NUCLEOTIDE SEQUENCE [LARGE SCALE GENOMIC DNA]</scope>
</reference>
<dbReference type="EMBL" id="LBUT01000018">
    <property type="protein sequence ID" value="KKQ69198.1"/>
    <property type="molecule type" value="Genomic_DNA"/>
</dbReference>
<dbReference type="AlphaFoldDB" id="A0A0G0JNR8"/>
<dbReference type="GO" id="GO:0043565">
    <property type="term" value="F:sequence-specific DNA binding"/>
    <property type="evidence" value="ECO:0007669"/>
    <property type="project" value="TreeGrafter"/>
</dbReference>
<dbReference type="GO" id="GO:0006313">
    <property type="term" value="P:DNA transposition"/>
    <property type="evidence" value="ECO:0007669"/>
    <property type="project" value="InterPro"/>
</dbReference>
<dbReference type="PANTHER" id="PTHR36966">
    <property type="entry name" value="REP-ASSOCIATED TYROSINE TRANSPOSASE"/>
    <property type="match status" value="1"/>
</dbReference>
<dbReference type="InterPro" id="IPR036515">
    <property type="entry name" value="Transposase_17_sf"/>
</dbReference>
<dbReference type="PANTHER" id="PTHR36966:SF1">
    <property type="entry name" value="REP-ASSOCIATED TYROSINE TRANSPOSASE"/>
    <property type="match status" value="1"/>
</dbReference>
<proteinExistence type="predicted"/>
<dbReference type="SUPFAM" id="SSF143422">
    <property type="entry name" value="Transposase IS200-like"/>
    <property type="match status" value="1"/>
</dbReference>
<dbReference type="SMART" id="SM01321">
    <property type="entry name" value="Y1_Tnp"/>
    <property type="match status" value="1"/>
</dbReference>
<dbReference type="GO" id="GO:0004803">
    <property type="term" value="F:transposase activity"/>
    <property type="evidence" value="ECO:0007669"/>
    <property type="project" value="InterPro"/>
</dbReference>